<feature type="domain" description="Putative metallopeptidase" evidence="1">
    <location>
        <begin position="40"/>
        <end position="127"/>
    </location>
</feature>
<evidence type="ECO:0000313" key="2">
    <source>
        <dbReference type="EMBL" id="HCA01150.1"/>
    </source>
</evidence>
<evidence type="ECO:0000259" key="1">
    <source>
        <dbReference type="Pfam" id="PF13203"/>
    </source>
</evidence>
<dbReference type="InterPro" id="IPR025154">
    <property type="entry name" value="Put_metallopeptidase_dom"/>
</dbReference>
<protein>
    <recommendedName>
        <fullName evidence="1">Putative metallopeptidase domain-containing protein</fullName>
    </recommendedName>
</protein>
<organism evidence="2">
    <name type="scientific">Halomonas campaniensis</name>
    <dbReference type="NCBI Taxonomy" id="213554"/>
    <lineage>
        <taxon>Bacteria</taxon>
        <taxon>Pseudomonadati</taxon>
        <taxon>Pseudomonadota</taxon>
        <taxon>Gammaproteobacteria</taxon>
        <taxon>Oceanospirillales</taxon>
        <taxon>Halomonadaceae</taxon>
        <taxon>Halomonas</taxon>
    </lineage>
</organism>
<dbReference type="EMBL" id="DOTR01000014">
    <property type="protein sequence ID" value="HCA01150.1"/>
    <property type="molecule type" value="Genomic_DNA"/>
</dbReference>
<dbReference type="Pfam" id="PF13203">
    <property type="entry name" value="DUF2201_N"/>
    <property type="match status" value="1"/>
</dbReference>
<proteinExistence type="predicted"/>
<comment type="caution">
    <text evidence="2">The sequence shown here is derived from an EMBL/GenBank/DDBJ whole genome shotgun (WGS) entry which is preliminary data.</text>
</comment>
<gene>
    <name evidence="2" type="ORF">DEO68_02950</name>
</gene>
<accession>A0A3D0KCW6</accession>
<sequence length="205" mass="23059">MTTNECVTTQDTTQQEIAKWLDDREQWKHEMPVMGFLSQFLTLTSVTDSHFHSAGTDGKQLYICPDYSATLSDRSRQFLQAHLIWHCVAGHLTAPLVANYQRWHLACDHEVNALLLTLGIPFPADALLFPVCVGRSAMSVYRWLEGHPNIAVEASIDIHPAALWHTLPTTHIDPSTVTLWRQRAHLVAKEPGALPARVAKFCEAR</sequence>
<name>A0A3D0KCW6_9GAMM</name>
<dbReference type="AlphaFoldDB" id="A0A3D0KCW6"/>
<reference evidence="2" key="1">
    <citation type="journal article" date="2018" name="Nat. Biotechnol.">
        <title>A standardized bacterial taxonomy based on genome phylogeny substantially revises the tree of life.</title>
        <authorList>
            <person name="Parks D.H."/>
            <person name="Chuvochina M."/>
            <person name="Waite D.W."/>
            <person name="Rinke C."/>
            <person name="Skarshewski A."/>
            <person name="Chaumeil P.A."/>
            <person name="Hugenholtz P."/>
        </authorList>
    </citation>
    <scope>NUCLEOTIDE SEQUENCE [LARGE SCALE GENOMIC DNA]</scope>
    <source>
        <strain evidence="2">UBA11284</strain>
    </source>
</reference>